<feature type="compositionally biased region" description="Low complexity" evidence="2">
    <location>
        <begin position="462"/>
        <end position="479"/>
    </location>
</feature>
<feature type="compositionally biased region" description="Basic and acidic residues" evidence="2">
    <location>
        <begin position="490"/>
        <end position="499"/>
    </location>
</feature>
<feature type="compositionally biased region" description="Polar residues" evidence="2">
    <location>
        <begin position="309"/>
        <end position="321"/>
    </location>
</feature>
<feature type="domain" description="Inner kinetochore subunit AME1" evidence="3">
    <location>
        <begin position="635"/>
        <end position="833"/>
    </location>
</feature>
<protein>
    <recommendedName>
        <fullName evidence="3">Inner kinetochore subunit AME1 domain-containing protein</fullName>
    </recommendedName>
</protein>
<feature type="compositionally biased region" description="Basic and acidic residues" evidence="2">
    <location>
        <begin position="418"/>
        <end position="434"/>
    </location>
</feature>
<sequence length="840" mass="92621">MASNRVERLQMRQRGAGTRKIKEVDFGFSLFGPPAEESSQTASQPTNNFEPAPAPAPAPQPPPFDAPAPVETAVTEPIKSLPVPSPTGDNASSQEQNANRSRGSARNNLPPRPSTFDTAADDPLELGRSSKRRRIETPTQASLPRDTQRELNNGVAENRAFEEPIVPTRDEETTIPIRTSAPSTQNQAQDKGPSAETALTPAGGRHEDISQAPDVRPETNINKIPALTESNPVRANDTASPQPLDTAKSQGRGRGRKARSSPSKSDVSNPEHTEKENAQPTETLQERDARPEIELAETQKEKRGRARTPATQPSAVPTPTGGSPVEFADSGSFPKNETTRKGVRGRKRKNQEVTEKSASPRRAAEEPSANRVEKVAQAQDATVAPEPAGLPGDRPNGVDEGKKRAGRPKKRVTQSPEPTKESSRADTGRKRGEEPEASQEQEEQPESVMSRTAKGRKQREVPGPSAEQQEQAEPEGGASRADKRRKRKERGSERERQSEQEEQPEAEIEISQPVKRRKHRDRKEQQRDRRQQPTPEQEEPEPEPEVEQEPQADHEHSKGTKGQRGRRPANKAEEQSTEERTTAELSQPTKRKPRQPRGETVPVTVHRIVNAPSLGGDLGQAESASEDEAGSADEISSTQTSKLPTRGGVNPADVLAQICRETLEKTLATLKNGIENEANTARRQEWTLRRKAVEAFGTELESRLFELSEMLDSNFMLGVKVKKAKRNMMDLRARLDHVRREREAVALRMDAVRREHMIAEESRIARSTISHSLHNLDLVLERGQNRTGSKDESLTAGLEFRLRNVAQNVSSTASGAHGGILNQLKRFNAQLEETARQLEG</sequence>
<feature type="compositionally biased region" description="Acidic residues" evidence="2">
    <location>
        <begin position="435"/>
        <end position="445"/>
    </location>
</feature>
<comment type="caution">
    <text evidence="4">The sequence shown here is derived from an EMBL/GenBank/DDBJ whole genome shotgun (WGS) entry which is preliminary data.</text>
</comment>
<feature type="compositionally biased region" description="Basic residues" evidence="2">
    <location>
        <begin position="559"/>
        <end position="569"/>
    </location>
</feature>
<feature type="coiled-coil region" evidence="1">
    <location>
        <begin position="721"/>
        <end position="755"/>
    </location>
</feature>
<feature type="compositionally biased region" description="Basic and acidic residues" evidence="2">
    <location>
        <begin position="522"/>
        <end position="531"/>
    </location>
</feature>
<keyword evidence="5" id="KW-1185">Reference proteome</keyword>
<accession>A0ABR4HDM2</accession>
<evidence type="ECO:0000313" key="4">
    <source>
        <dbReference type="EMBL" id="KAL2813577.1"/>
    </source>
</evidence>
<feature type="compositionally biased region" description="Polar residues" evidence="2">
    <location>
        <begin position="228"/>
        <end position="249"/>
    </location>
</feature>
<feature type="compositionally biased region" description="Polar residues" evidence="2">
    <location>
        <begin position="37"/>
        <end position="49"/>
    </location>
</feature>
<gene>
    <name evidence="4" type="ORF">BJX63DRAFT_216547</name>
</gene>
<organism evidence="4 5">
    <name type="scientific">Aspergillus granulosus</name>
    <dbReference type="NCBI Taxonomy" id="176169"/>
    <lineage>
        <taxon>Eukaryota</taxon>
        <taxon>Fungi</taxon>
        <taxon>Dikarya</taxon>
        <taxon>Ascomycota</taxon>
        <taxon>Pezizomycotina</taxon>
        <taxon>Eurotiomycetes</taxon>
        <taxon>Eurotiomycetidae</taxon>
        <taxon>Eurotiales</taxon>
        <taxon>Aspergillaceae</taxon>
        <taxon>Aspergillus</taxon>
        <taxon>Aspergillus subgen. Nidulantes</taxon>
    </lineage>
</organism>
<feature type="compositionally biased region" description="Basic and acidic residues" evidence="2">
    <location>
        <begin position="570"/>
        <end position="582"/>
    </location>
</feature>
<feature type="compositionally biased region" description="Basic and acidic residues" evidence="2">
    <location>
        <begin position="284"/>
        <end position="301"/>
    </location>
</feature>
<feature type="compositionally biased region" description="Polar residues" evidence="2">
    <location>
        <begin position="87"/>
        <end position="96"/>
    </location>
</feature>
<evidence type="ECO:0000256" key="1">
    <source>
        <dbReference type="SAM" id="Coils"/>
    </source>
</evidence>
<keyword evidence="1" id="KW-0175">Coiled coil</keyword>
<feature type="compositionally biased region" description="Low complexity" evidence="2">
    <location>
        <begin position="97"/>
        <end position="108"/>
    </location>
</feature>
<dbReference type="Pfam" id="PF20994">
    <property type="entry name" value="CENPU"/>
    <property type="match status" value="1"/>
</dbReference>
<feature type="compositionally biased region" description="Pro residues" evidence="2">
    <location>
        <begin position="52"/>
        <end position="66"/>
    </location>
</feature>
<evidence type="ECO:0000259" key="3">
    <source>
        <dbReference type="Pfam" id="PF20994"/>
    </source>
</evidence>
<feature type="compositionally biased region" description="Basic and acidic residues" evidence="2">
    <location>
        <begin position="1"/>
        <end position="10"/>
    </location>
</feature>
<proteinExistence type="predicted"/>
<name>A0ABR4HDM2_9EURO</name>
<evidence type="ECO:0000256" key="2">
    <source>
        <dbReference type="SAM" id="MobiDB-lite"/>
    </source>
</evidence>
<dbReference type="EMBL" id="JBFXLT010000039">
    <property type="protein sequence ID" value="KAL2813577.1"/>
    <property type="molecule type" value="Genomic_DNA"/>
</dbReference>
<feature type="compositionally biased region" description="Polar residues" evidence="2">
    <location>
        <begin position="176"/>
        <end position="189"/>
    </location>
</feature>
<feature type="compositionally biased region" description="Acidic residues" evidence="2">
    <location>
        <begin position="536"/>
        <end position="550"/>
    </location>
</feature>
<dbReference type="InterPro" id="IPR048743">
    <property type="entry name" value="AME1"/>
</dbReference>
<evidence type="ECO:0000313" key="5">
    <source>
        <dbReference type="Proteomes" id="UP001610334"/>
    </source>
</evidence>
<dbReference type="Proteomes" id="UP001610334">
    <property type="component" value="Unassembled WGS sequence"/>
</dbReference>
<feature type="region of interest" description="Disordered" evidence="2">
    <location>
        <begin position="1"/>
        <end position="650"/>
    </location>
</feature>
<reference evidence="4 5" key="1">
    <citation type="submission" date="2024-07" db="EMBL/GenBank/DDBJ databases">
        <title>Section-level genome sequencing and comparative genomics of Aspergillus sections Usti and Cavernicolus.</title>
        <authorList>
            <consortium name="Lawrence Berkeley National Laboratory"/>
            <person name="Nybo J.L."/>
            <person name="Vesth T.C."/>
            <person name="Theobald S."/>
            <person name="Frisvad J.C."/>
            <person name="Larsen T.O."/>
            <person name="Kjaerboelling I."/>
            <person name="Rothschild-Mancinelli K."/>
            <person name="Lyhne E.K."/>
            <person name="Kogle M.E."/>
            <person name="Barry K."/>
            <person name="Clum A."/>
            <person name="Na H."/>
            <person name="Ledsgaard L."/>
            <person name="Lin J."/>
            <person name="Lipzen A."/>
            <person name="Kuo A."/>
            <person name="Riley R."/>
            <person name="Mondo S."/>
            <person name="Labutti K."/>
            <person name="Haridas S."/>
            <person name="Pangalinan J."/>
            <person name="Salamov A.A."/>
            <person name="Simmons B.A."/>
            <person name="Magnuson J.K."/>
            <person name="Chen J."/>
            <person name="Drula E."/>
            <person name="Henrissat B."/>
            <person name="Wiebenga A."/>
            <person name="Lubbers R.J."/>
            <person name="Gomes A.C."/>
            <person name="Makela M.R."/>
            <person name="Stajich J."/>
            <person name="Grigoriev I.V."/>
            <person name="Mortensen U.H."/>
            <person name="De Vries R.P."/>
            <person name="Baker S.E."/>
            <person name="Andersen M.R."/>
        </authorList>
    </citation>
    <scope>NUCLEOTIDE SEQUENCE [LARGE SCALE GENOMIC DNA]</scope>
    <source>
        <strain evidence="4 5">CBS 588.65</strain>
    </source>
</reference>